<dbReference type="PROSITE" id="PS50198">
    <property type="entry name" value="PPIC_PPIASE_2"/>
    <property type="match status" value="2"/>
</dbReference>
<feature type="signal peptide" evidence="7">
    <location>
        <begin position="1"/>
        <end position="28"/>
    </location>
</feature>
<dbReference type="PANTHER" id="PTHR47637">
    <property type="entry name" value="CHAPERONE SURA"/>
    <property type="match status" value="1"/>
</dbReference>
<dbReference type="PROSITE" id="PS01096">
    <property type="entry name" value="PPIC_PPIASE_1"/>
    <property type="match status" value="1"/>
</dbReference>
<evidence type="ECO:0000256" key="1">
    <source>
        <dbReference type="ARBA" id="ARBA00022729"/>
    </source>
</evidence>
<reference evidence="9 10" key="2">
    <citation type="journal article" date="2018" name="Int. J. Syst. Evol. Microbiol.">
        <title>Marinobacterium aestuarii sp. nov., a benzene-degrading marine bacterium isolated from estuary sediment.</title>
        <authorList>
            <person name="Bae S.S."/>
            <person name="Jung J."/>
            <person name="Chung D."/>
            <person name="Baek K."/>
        </authorList>
    </citation>
    <scope>NUCLEOTIDE SEQUENCE [LARGE SCALE GENOMIC DNA]</scope>
    <source>
        <strain evidence="9 10">ST58-10</strain>
    </source>
</reference>
<dbReference type="GO" id="GO:0043165">
    <property type="term" value="P:Gram-negative-bacterium-type cell outer membrane assembly"/>
    <property type="evidence" value="ECO:0007669"/>
    <property type="project" value="InterPro"/>
</dbReference>
<name>A0A1A9EWB0_9GAMM</name>
<evidence type="ECO:0000256" key="3">
    <source>
        <dbReference type="ARBA" id="ARBA00022764"/>
    </source>
</evidence>
<keyword evidence="2 7" id="KW-0677">Repeat</keyword>
<evidence type="ECO:0000256" key="4">
    <source>
        <dbReference type="ARBA" id="ARBA00023110"/>
    </source>
</evidence>
<evidence type="ECO:0000259" key="8">
    <source>
        <dbReference type="PROSITE" id="PS50198"/>
    </source>
</evidence>
<dbReference type="SUPFAM" id="SSF109998">
    <property type="entry name" value="Triger factor/SurA peptide-binding domain-like"/>
    <property type="match status" value="1"/>
</dbReference>
<dbReference type="GO" id="GO:0003755">
    <property type="term" value="F:peptidyl-prolyl cis-trans isomerase activity"/>
    <property type="evidence" value="ECO:0007669"/>
    <property type="project" value="UniProtKB-UniRule"/>
</dbReference>
<keyword evidence="4 7" id="KW-0697">Rotamase</keyword>
<dbReference type="AlphaFoldDB" id="A0A1A9EWB0"/>
<dbReference type="InterPro" id="IPR027304">
    <property type="entry name" value="Trigger_fact/SurA_dom_sf"/>
</dbReference>
<keyword evidence="3 7" id="KW-0574">Periplasm</keyword>
<dbReference type="InterPro" id="IPR046357">
    <property type="entry name" value="PPIase_dom_sf"/>
</dbReference>
<proteinExistence type="inferred from homology"/>
<dbReference type="SUPFAM" id="SSF54534">
    <property type="entry name" value="FKBP-like"/>
    <property type="match status" value="2"/>
</dbReference>
<dbReference type="EMBL" id="CP015839">
    <property type="protein sequence ID" value="ANG61813.1"/>
    <property type="molecule type" value="Genomic_DNA"/>
</dbReference>
<keyword evidence="10" id="KW-1185">Reference proteome</keyword>
<dbReference type="Proteomes" id="UP000078070">
    <property type="component" value="Chromosome"/>
</dbReference>
<dbReference type="GO" id="GO:0030288">
    <property type="term" value="C:outer membrane-bounded periplasmic space"/>
    <property type="evidence" value="ECO:0007669"/>
    <property type="project" value="InterPro"/>
</dbReference>
<dbReference type="GO" id="GO:0042277">
    <property type="term" value="F:peptide binding"/>
    <property type="evidence" value="ECO:0007669"/>
    <property type="project" value="InterPro"/>
</dbReference>
<comment type="function">
    <text evidence="7">Chaperone involved in the correct folding and assembly of outer membrane proteins. Recognizes specific patterns of aromatic residues and the orientation of their side chains, which are found more frequently in integral outer membrane proteins. May act in both early periplasmic and late outer membrane-associated steps of protein maturation.</text>
</comment>
<comment type="catalytic activity">
    <reaction evidence="7">
        <text>[protein]-peptidylproline (omega=180) = [protein]-peptidylproline (omega=0)</text>
        <dbReference type="Rhea" id="RHEA:16237"/>
        <dbReference type="Rhea" id="RHEA-COMP:10747"/>
        <dbReference type="Rhea" id="RHEA-COMP:10748"/>
        <dbReference type="ChEBI" id="CHEBI:83833"/>
        <dbReference type="ChEBI" id="CHEBI:83834"/>
        <dbReference type="EC" id="5.2.1.8"/>
    </reaction>
</comment>
<keyword evidence="6 7" id="KW-0413">Isomerase</keyword>
<dbReference type="InterPro" id="IPR023058">
    <property type="entry name" value="PPIase_PpiC_CS"/>
</dbReference>
<gene>
    <name evidence="7" type="primary">surA</name>
    <name evidence="9" type="ORF">A8C75_04520</name>
</gene>
<evidence type="ECO:0000256" key="7">
    <source>
        <dbReference type="HAMAP-Rule" id="MF_01183"/>
    </source>
</evidence>
<protein>
    <recommendedName>
        <fullName evidence="7">Chaperone SurA</fullName>
    </recommendedName>
    <alternativeName>
        <fullName evidence="7">Peptidyl-prolyl cis-trans isomerase SurA</fullName>
        <shortName evidence="7">PPIase SurA</shortName>
        <ecNumber evidence="7">5.2.1.8</ecNumber>
    </alternativeName>
    <alternativeName>
        <fullName evidence="7">Rotamase SurA</fullName>
    </alternativeName>
</protein>
<dbReference type="InterPro" id="IPR000297">
    <property type="entry name" value="PPIase_PpiC"/>
</dbReference>
<dbReference type="InterPro" id="IPR015391">
    <property type="entry name" value="SurA_N"/>
</dbReference>
<dbReference type="InterPro" id="IPR050280">
    <property type="entry name" value="OMP_Chaperone_SurA"/>
</dbReference>
<dbReference type="InterPro" id="IPR023034">
    <property type="entry name" value="PPIase_SurA"/>
</dbReference>
<dbReference type="Gene3D" id="1.10.4030.10">
    <property type="entry name" value="Porin chaperone SurA, peptide-binding domain"/>
    <property type="match status" value="1"/>
</dbReference>
<feature type="chain" id="PRO_5009003156" description="Chaperone SurA" evidence="7">
    <location>
        <begin position="29"/>
        <end position="433"/>
    </location>
</feature>
<evidence type="ECO:0000256" key="5">
    <source>
        <dbReference type="ARBA" id="ARBA00023186"/>
    </source>
</evidence>
<dbReference type="Pfam" id="PF09312">
    <property type="entry name" value="SurA_N"/>
    <property type="match status" value="1"/>
</dbReference>
<dbReference type="HAMAP" id="MF_01183">
    <property type="entry name" value="Chaperone_SurA"/>
    <property type="match status" value="1"/>
</dbReference>
<feature type="domain" description="PpiC" evidence="8">
    <location>
        <begin position="179"/>
        <end position="280"/>
    </location>
</feature>
<evidence type="ECO:0000256" key="2">
    <source>
        <dbReference type="ARBA" id="ARBA00022737"/>
    </source>
</evidence>
<comment type="subcellular location">
    <subcellularLocation>
        <location evidence="7">Periplasm</location>
    </subcellularLocation>
    <text evidence="7">Is capable of associating with the outer membrane.</text>
</comment>
<feature type="domain" description="PpiC" evidence="8">
    <location>
        <begin position="289"/>
        <end position="388"/>
    </location>
</feature>
<dbReference type="STRING" id="1821621.A8C75_04520"/>
<evidence type="ECO:0000313" key="9">
    <source>
        <dbReference type="EMBL" id="ANG61813.1"/>
    </source>
</evidence>
<sequence precursor="true">MSFKQSLRRCVLPLLSATLLSASVSAQAELVLLDRIVAIVNDDVIMQSELDNRSAVIRAQLSANQTRLPSEEILNRQVLDRLIIDNIQLQIAEQQGLKISDRQLNETLEQVASRNGMTLAQFREALIAEGQDYNSAREQIRDELLLTQVQQSSVNRRIRVSEQEVQNFLASEQGKSAISPDYLLSNILIAIPEQATPQMLSSAERKALDIFQQLRKGADFAEAAVANSNAQNALNGGDLGWRKASELPEVIATIASTLAPGDFSKPVKTSSGYIIVQLRDKRGGQSALVEQTQVSHILLKPTEIRNAAQTRSAIEDLSVRLRNGEPFDQLARQYSDDTVSGSLGGDLGWTQDGQMVPEFEQIMKNTANGQISTPFESRFGWHILWVRDRRTQDMGDEMRENRARFSIRQRKFNEELTTWLREIRAQAYVELKI</sequence>
<dbReference type="RefSeq" id="WP_067378729.1">
    <property type="nucleotide sequence ID" value="NZ_CP015839.1"/>
</dbReference>
<dbReference type="GO" id="GO:0050821">
    <property type="term" value="P:protein stabilization"/>
    <property type="evidence" value="ECO:0007669"/>
    <property type="project" value="InterPro"/>
</dbReference>
<evidence type="ECO:0000313" key="10">
    <source>
        <dbReference type="Proteomes" id="UP000078070"/>
    </source>
</evidence>
<dbReference type="KEGG" id="mars:A8C75_04520"/>
<evidence type="ECO:0000256" key="6">
    <source>
        <dbReference type="ARBA" id="ARBA00023235"/>
    </source>
</evidence>
<organism evidence="9 10">
    <name type="scientific">Marinobacterium aestuarii</name>
    <dbReference type="NCBI Taxonomy" id="1821621"/>
    <lineage>
        <taxon>Bacteria</taxon>
        <taxon>Pseudomonadati</taxon>
        <taxon>Pseudomonadota</taxon>
        <taxon>Gammaproteobacteria</taxon>
        <taxon>Oceanospirillales</taxon>
        <taxon>Oceanospirillaceae</taxon>
        <taxon>Marinobacterium</taxon>
    </lineage>
</organism>
<reference evidence="10" key="1">
    <citation type="submission" date="2016-05" db="EMBL/GenBank/DDBJ databases">
        <authorList>
            <person name="Baek K."/>
            <person name="Yang S.-J."/>
        </authorList>
    </citation>
    <scope>NUCLEOTIDE SEQUENCE [LARGE SCALE GENOMIC DNA]</scope>
    <source>
        <strain evidence="10">ST58-10</strain>
    </source>
</reference>
<keyword evidence="1 7" id="KW-0732">Signal</keyword>
<keyword evidence="5 7" id="KW-0143">Chaperone</keyword>
<dbReference type="GO" id="GO:0006457">
    <property type="term" value="P:protein folding"/>
    <property type="evidence" value="ECO:0007669"/>
    <property type="project" value="UniProtKB-UniRule"/>
</dbReference>
<dbReference type="Gene3D" id="3.10.50.40">
    <property type="match status" value="2"/>
</dbReference>
<dbReference type="Pfam" id="PF00639">
    <property type="entry name" value="Rotamase"/>
    <property type="match status" value="2"/>
</dbReference>
<dbReference type="GO" id="GO:0051082">
    <property type="term" value="F:unfolded protein binding"/>
    <property type="evidence" value="ECO:0007669"/>
    <property type="project" value="UniProtKB-UniRule"/>
</dbReference>
<comment type="domain">
    <text evidence="7">The PPIase activity resides only in the second parvulin domain. The N-terminal region and the C-terminal tail are necessary and sufficient for the chaperone activity of SurA. The PPIase activity is dispensable for SurA to function as a chaperone. The N-terminal region and the C-terminal tail are also required for porin recognition.</text>
</comment>
<dbReference type="EC" id="5.2.1.8" evidence="7"/>
<dbReference type="PANTHER" id="PTHR47637:SF1">
    <property type="entry name" value="CHAPERONE SURA"/>
    <property type="match status" value="1"/>
</dbReference>
<accession>A0A1A9EWB0</accession>